<dbReference type="AlphaFoldDB" id="A0AAW2ZR21"/>
<protein>
    <submittedName>
        <fullName evidence="2">Uncharacterized protein</fullName>
    </submittedName>
</protein>
<gene>
    <name evidence="2" type="ORF">AKO1_002313</name>
</gene>
<proteinExistence type="predicted"/>
<keyword evidence="3" id="KW-1185">Reference proteome</keyword>
<organism evidence="2 3">
    <name type="scientific">Acrasis kona</name>
    <dbReference type="NCBI Taxonomy" id="1008807"/>
    <lineage>
        <taxon>Eukaryota</taxon>
        <taxon>Discoba</taxon>
        <taxon>Heterolobosea</taxon>
        <taxon>Tetramitia</taxon>
        <taxon>Eutetramitia</taxon>
        <taxon>Acrasidae</taxon>
        <taxon>Acrasis</taxon>
    </lineage>
</organism>
<evidence type="ECO:0000313" key="3">
    <source>
        <dbReference type="Proteomes" id="UP001431209"/>
    </source>
</evidence>
<keyword evidence="1" id="KW-0732">Signal</keyword>
<dbReference type="Proteomes" id="UP001431209">
    <property type="component" value="Unassembled WGS sequence"/>
</dbReference>
<name>A0AAW2ZR21_9EUKA</name>
<evidence type="ECO:0000313" key="2">
    <source>
        <dbReference type="EMBL" id="KAL0491181.1"/>
    </source>
</evidence>
<comment type="caution">
    <text evidence="2">The sequence shown here is derived from an EMBL/GenBank/DDBJ whole genome shotgun (WGS) entry which is preliminary data.</text>
</comment>
<reference evidence="2 3" key="1">
    <citation type="submission" date="2024-03" db="EMBL/GenBank/DDBJ databases">
        <title>The Acrasis kona genome and developmental transcriptomes reveal deep origins of eukaryotic multicellular pathways.</title>
        <authorList>
            <person name="Sheikh S."/>
            <person name="Fu C.-J."/>
            <person name="Brown M.W."/>
            <person name="Baldauf S.L."/>
        </authorList>
    </citation>
    <scope>NUCLEOTIDE SEQUENCE [LARGE SCALE GENOMIC DNA]</scope>
    <source>
        <strain evidence="2 3">ATCC MYA-3509</strain>
    </source>
</reference>
<accession>A0AAW2ZR21</accession>
<feature type="chain" id="PRO_5043733161" evidence="1">
    <location>
        <begin position="20"/>
        <end position="234"/>
    </location>
</feature>
<evidence type="ECO:0000256" key="1">
    <source>
        <dbReference type="SAM" id="SignalP"/>
    </source>
</evidence>
<dbReference type="EMBL" id="JAOPGA020001768">
    <property type="protein sequence ID" value="KAL0491181.1"/>
    <property type="molecule type" value="Genomic_DNA"/>
</dbReference>
<feature type="signal peptide" evidence="1">
    <location>
        <begin position="1"/>
        <end position="19"/>
    </location>
</feature>
<sequence length="234" mass="27435">MTNAMILLCLAFCVLGLNAEFENAKRLVEAIVDANKAQYNDWSPVNLQNKEYFRTFKDILKYTDKVPAELILDLEYKEVEAPFVDLAHHPDGTFFTTSLLTGCKMLLVGDQHHWKRIYHVAGMLTKKNVMDKKILTDKQIEDSYILQRNTKLEKWKREKQDDSVYGFYWDRSWFAGVKLNGKWLFAHLNRNNKDAPFFWRPFPFPALKKQLVDSDKKTDAILVNKKSKSPPKRK</sequence>